<evidence type="ECO:0000256" key="1">
    <source>
        <dbReference type="ARBA" id="ARBA00004141"/>
    </source>
</evidence>
<name>A0ABN1VUP3_9MICO</name>
<keyword evidence="4 5" id="KW-0472">Membrane</keyword>
<evidence type="ECO:0000313" key="7">
    <source>
        <dbReference type="EMBL" id="GAA1223864.1"/>
    </source>
</evidence>
<feature type="transmembrane region" description="Helical" evidence="5">
    <location>
        <begin position="189"/>
        <end position="209"/>
    </location>
</feature>
<reference evidence="7 8" key="1">
    <citation type="journal article" date="2019" name="Int. J. Syst. Evol. Microbiol.">
        <title>The Global Catalogue of Microorganisms (GCM) 10K type strain sequencing project: providing services to taxonomists for standard genome sequencing and annotation.</title>
        <authorList>
            <consortium name="The Broad Institute Genomics Platform"/>
            <consortium name="The Broad Institute Genome Sequencing Center for Infectious Disease"/>
            <person name="Wu L."/>
            <person name="Ma J."/>
        </authorList>
    </citation>
    <scope>NUCLEOTIDE SEQUENCE [LARGE SCALE GENOMIC DNA]</scope>
    <source>
        <strain evidence="7 8">JCM 12762</strain>
    </source>
</reference>
<protein>
    <recommendedName>
        <fullName evidence="6">Ferric oxidoreductase domain-containing protein</fullName>
    </recommendedName>
</protein>
<feature type="transmembrane region" description="Helical" evidence="5">
    <location>
        <begin position="40"/>
        <end position="58"/>
    </location>
</feature>
<dbReference type="Proteomes" id="UP001500943">
    <property type="component" value="Unassembled WGS sequence"/>
</dbReference>
<organism evidence="7 8">
    <name type="scientific">Rhodoglobus aureus</name>
    <dbReference type="NCBI Taxonomy" id="191497"/>
    <lineage>
        <taxon>Bacteria</taxon>
        <taxon>Bacillati</taxon>
        <taxon>Actinomycetota</taxon>
        <taxon>Actinomycetes</taxon>
        <taxon>Micrococcales</taxon>
        <taxon>Microbacteriaceae</taxon>
        <taxon>Rhodoglobus</taxon>
    </lineage>
</organism>
<evidence type="ECO:0000256" key="5">
    <source>
        <dbReference type="SAM" id="Phobius"/>
    </source>
</evidence>
<feature type="transmembrane region" description="Helical" evidence="5">
    <location>
        <begin position="156"/>
        <end position="177"/>
    </location>
</feature>
<keyword evidence="8" id="KW-1185">Reference proteome</keyword>
<evidence type="ECO:0000256" key="4">
    <source>
        <dbReference type="ARBA" id="ARBA00023136"/>
    </source>
</evidence>
<feature type="domain" description="Ferric oxidoreductase" evidence="6">
    <location>
        <begin position="37"/>
        <end position="164"/>
    </location>
</feature>
<evidence type="ECO:0000259" key="6">
    <source>
        <dbReference type="Pfam" id="PF01794"/>
    </source>
</evidence>
<comment type="subcellular location">
    <subcellularLocation>
        <location evidence="1">Membrane</location>
        <topology evidence="1">Multi-pass membrane protein</topology>
    </subcellularLocation>
</comment>
<sequence length="227" mass="25488">MFLRHVTMAVVTALLVFGFWSTRMEWTADMRLWRAIGDAAIVLLFAALALGPAAKLSARAGNGLSWRRPLGIWAALAALTHTVLIIDGWAQWSIQRFLGFEYVPQLGREARLEPGFGLANLIGLVAVIWMAVLLATSSDRAVRYLGPAGWKWVQSGVYIVFYLSVLHSGYFLFLHYTASFHRTVPDPNWFRFPLLALGAIVVVLQWWAFTRSVRQHRSRRISATASS</sequence>
<accession>A0ABN1VUP3</accession>
<dbReference type="InterPro" id="IPR013130">
    <property type="entry name" value="Fe3_Rdtase_TM_dom"/>
</dbReference>
<evidence type="ECO:0000256" key="2">
    <source>
        <dbReference type="ARBA" id="ARBA00022692"/>
    </source>
</evidence>
<feature type="transmembrane region" description="Helical" evidence="5">
    <location>
        <begin position="114"/>
        <end position="135"/>
    </location>
</feature>
<comment type="caution">
    <text evidence="7">The sequence shown here is derived from an EMBL/GenBank/DDBJ whole genome shotgun (WGS) entry which is preliminary data.</text>
</comment>
<evidence type="ECO:0000313" key="8">
    <source>
        <dbReference type="Proteomes" id="UP001500943"/>
    </source>
</evidence>
<dbReference type="Pfam" id="PF01794">
    <property type="entry name" value="Ferric_reduct"/>
    <property type="match status" value="1"/>
</dbReference>
<feature type="transmembrane region" description="Helical" evidence="5">
    <location>
        <begin position="70"/>
        <end position="94"/>
    </location>
</feature>
<dbReference type="EMBL" id="BAAAKW010000054">
    <property type="protein sequence ID" value="GAA1223864.1"/>
    <property type="molecule type" value="Genomic_DNA"/>
</dbReference>
<gene>
    <name evidence="7" type="ORF">GCM10009655_23620</name>
</gene>
<evidence type="ECO:0000256" key="3">
    <source>
        <dbReference type="ARBA" id="ARBA00022989"/>
    </source>
</evidence>
<proteinExistence type="predicted"/>
<keyword evidence="2 5" id="KW-0812">Transmembrane</keyword>
<keyword evidence="3 5" id="KW-1133">Transmembrane helix</keyword>